<feature type="chain" id="PRO_5002533739" description="DUF5667 domain-containing protein" evidence="1">
    <location>
        <begin position="21"/>
        <end position="159"/>
    </location>
</feature>
<evidence type="ECO:0000259" key="2">
    <source>
        <dbReference type="Pfam" id="PF18915"/>
    </source>
</evidence>
<feature type="domain" description="DUF5667" evidence="2">
    <location>
        <begin position="32"/>
        <end position="106"/>
    </location>
</feature>
<reference evidence="3 4" key="1">
    <citation type="journal article" date="2015" name="Nature">
        <title>rRNA introns, odd ribosomes, and small enigmatic genomes across a large radiation of phyla.</title>
        <authorList>
            <person name="Brown C.T."/>
            <person name="Hug L.A."/>
            <person name="Thomas B.C."/>
            <person name="Sharon I."/>
            <person name="Castelle C.J."/>
            <person name="Singh A."/>
            <person name="Wilkins M.J."/>
            <person name="Williams K.H."/>
            <person name="Banfield J.F."/>
        </authorList>
    </citation>
    <scope>NUCLEOTIDE SEQUENCE [LARGE SCALE GENOMIC DNA]</scope>
</reference>
<evidence type="ECO:0000313" key="3">
    <source>
        <dbReference type="EMBL" id="KKR14023.1"/>
    </source>
</evidence>
<dbReference type="Proteomes" id="UP000034690">
    <property type="component" value="Unassembled WGS sequence"/>
</dbReference>
<comment type="caution">
    <text evidence="3">The sequence shown here is derived from an EMBL/GenBank/DDBJ whole genome shotgun (WGS) entry which is preliminary data.</text>
</comment>
<sequence>MLKRIFTVAFLLLLPAHILADSSGLNLNKEKINPGSSLYAIKRLAEKIHEKTIFSQEQRVAFHNRLLTKRVSELNYLVENKKITPIEQASYRLSAQAGVFTDELVKLNKKEENEKTLQWFTLYGNKLGQLRDNFPANSSNWLLLQQNIDTLNILAEKII</sequence>
<dbReference type="InterPro" id="IPR043725">
    <property type="entry name" value="DUF5667"/>
</dbReference>
<name>A0A0G0NET6_9BACT</name>
<gene>
    <name evidence="3" type="ORF">UT40_C0006G0013</name>
</gene>
<evidence type="ECO:0000256" key="1">
    <source>
        <dbReference type="SAM" id="SignalP"/>
    </source>
</evidence>
<dbReference type="Pfam" id="PF18915">
    <property type="entry name" value="DUF5667"/>
    <property type="match status" value="1"/>
</dbReference>
<proteinExistence type="predicted"/>
<organism evidence="3 4">
    <name type="scientific">Candidatus Woesebacteria bacterium GW2011_GWA1_39_21b</name>
    <dbReference type="NCBI Taxonomy" id="1618551"/>
    <lineage>
        <taxon>Bacteria</taxon>
        <taxon>Candidatus Woeseibacteriota</taxon>
    </lineage>
</organism>
<evidence type="ECO:0000313" key="4">
    <source>
        <dbReference type="Proteomes" id="UP000034690"/>
    </source>
</evidence>
<keyword evidence="1" id="KW-0732">Signal</keyword>
<dbReference type="AlphaFoldDB" id="A0A0G0NET6"/>
<feature type="signal peptide" evidence="1">
    <location>
        <begin position="1"/>
        <end position="20"/>
    </location>
</feature>
<protein>
    <recommendedName>
        <fullName evidence="2">DUF5667 domain-containing protein</fullName>
    </recommendedName>
</protein>
<accession>A0A0G0NET6</accession>
<dbReference type="EMBL" id="LBWQ01000006">
    <property type="protein sequence ID" value="KKR14023.1"/>
    <property type="molecule type" value="Genomic_DNA"/>
</dbReference>